<name>A0ABS5TG06_9ACTN</name>
<comment type="caution">
    <text evidence="3">The sequence shown here is derived from an EMBL/GenBank/DDBJ whole genome shotgun (WGS) entry which is preliminary data.</text>
</comment>
<dbReference type="RefSeq" id="WP_214156320.1">
    <property type="nucleotide sequence ID" value="NZ_JAHBAY010000005.1"/>
</dbReference>
<organism evidence="3 4">
    <name type="scientific">Kineosporia corallincola</name>
    <dbReference type="NCBI Taxonomy" id="2835133"/>
    <lineage>
        <taxon>Bacteria</taxon>
        <taxon>Bacillati</taxon>
        <taxon>Actinomycetota</taxon>
        <taxon>Actinomycetes</taxon>
        <taxon>Kineosporiales</taxon>
        <taxon>Kineosporiaceae</taxon>
        <taxon>Kineosporia</taxon>
    </lineage>
</organism>
<sequence length="171" mass="18126">MSGRAKLITLAAQAALESVRLPDPHSLPGPVERSGLPESRGKGWVTAGVGGVARAGARRARAGGRTCTTWHRRCRLLCSRTVVAEHRAATKTVLHPHAGEIALEIRVLTTQGSDLRIVVCTSRPGTDARGKLDLLAAIGTQTMTTRWQPADAPGPGHVGRRGRAGRKVISR</sequence>
<feature type="region of interest" description="Disordered" evidence="1">
    <location>
        <begin position="148"/>
        <end position="171"/>
    </location>
</feature>
<evidence type="ECO:0000313" key="3">
    <source>
        <dbReference type="EMBL" id="MBT0770026.1"/>
    </source>
</evidence>
<evidence type="ECO:0000313" key="4">
    <source>
        <dbReference type="Proteomes" id="UP001197247"/>
    </source>
</evidence>
<accession>A0ABS5TG06</accession>
<dbReference type="Proteomes" id="UP001197247">
    <property type="component" value="Unassembled WGS sequence"/>
</dbReference>
<protein>
    <recommendedName>
        <fullName evidence="2">MmyB-like transcription regulator ligand binding domain-containing protein</fullName>
    </recommendedName>
</protein>
<dbReference type="InterPro" id="IPR041413">
    <property type="entry name" value="MLTR_LBD"/>
</dbReference>
<gene>
    <name evidence="3" type="ORF">KIH74_13895</name>
</gene>
<keyword evidence="4" id="KW-1185">Reference proteome</keyword>
<feature type="compositionally biased region" description="Basic residues" evidence="1">
    <location>
        <begin position="158"/>
        <end position="171"/>
    </location>
</feature>
<feature type="domain" description="MmyB-like transcription regulator ligand binding" evidence="2">
    <location>
        <begin position="69"/>
        <end position="135"/>
    </location>
</feature>
<evidence type="ECO:0000259" key="2">
    <source>
        <dbReference type="Pfam" id="PF17765"/>
    </source>
</evidence>
<feature type="region of interest" description="Disordered" evidence="1">
    <location>
        <begin position="21"/>
        <end position="40"/>
    </location>
</feature>
<proteinExistence type="predicted"/>
<dbReference type="EMBL" id="JAHBAY010000005">
    <property type="protein sequence ID" value="MBT0770026.1"/>
    <property type="molecule type" value="Genomic_DNA"/>
</dbReference>
<dbReference type="Pfam" id="PF17765">
    <property type="entry name" value="MLTR_LBD"/>
    <property type="match status" value="1"/>
</dbReference>
<evidence type="ECO:0000256" key="1">
    <source>
        <dbReference type="SAM" id="MobiDB-lite"/>
    </source>
</evidence>
<reference evidence="3 4" key="1">
    <citation type="submission" date="2021-05" db="EMBL/GenBank/DDBJ databases">
        <title>Kineosporia and Streptomyces sp. nov. two new marine actinobacteria isolated from Coral.</title>
        <authorList>
            <person name="Buangrab K."/>
            <person name="Sutthacheep M."/>
            <person name="Yeemin T."/>
            <person name="Harunari E."/>
            <person name="Igarashi Y."/>
            <person name="Kanchanasin P."/>
            <person name="Tanasupawat S."/>
            <person name="Phongsopitanun W."/>
        </authorList>
    </citation>
    <scope>NUCLEOTIDE SEQUENCE [LARGE SCALE GENOMIC DNA]</scope>
    <source>
        <strain evidence="3 4">J2-2</strain>
    </source>
</reference>